<accession>A0A840WKJ5</accession>
<feature type="region of interest" description="Disordered" evidence="1">
    <location>
        <begin position="1"/>
        <end position="21"/>
    </location>
</feature>
<keyword evidence="3" id="KW-1185">Reference proteome</keyword>
<reference evidence="2 3" key="1">
    <citation type="submission" date="2020-08" db="EMBL/GenBank/DDBJ databases">
        <title>Genomic Encyclopedia of Type Strains, Phase IV (KMG-IV): sequencing the most valuable type-strain genomes for metagenomic binning, comparative biology and taxonomic classification.</title>
        <authorList>
            <person name="Goeker M."/>
        </authorList>
    </citation>
    <scope>NUCLEOTIDE SEQUENCE [LARGE SCALE GENOMIC DNA]</scope>
    <source>
        <strain evidence="2 3">DSM 103377</strain>
    </source>
</reference>
<evidence type="ECO:0000256" key="1">
    <source>
        <dbReference type="SAM" id="MobiDB-lite"/>
    </source>
</evidence>
<sequence>MNALCKPTPARDEAHPSLPMHDARQLTGESGLALIKLDDQIYTLRITRAGKLILTK</sequence>
<evidence type="ECO:0000313" key="2">
    <source>
        <dbReference type="EMBL" id="MBB5515579.1"/>
    </source>
</evidence>
<gene>
    <name evidence="2" type="ORF">FHS89_001591</name>
</gene>
<dbReference type="AlphaFoldDB" id="A0A840WKJ5"/>
<dbReference type="Gene3D" id="2.10.70.10">
    <property type="entry name" value="Complement Module, domain 1"/>
    <property type="match status" value="1"/>
</dbReference>
<name>A0A840WKJ5_9RHOB</name>
<dbReference type="Pfam" id="PF10636">
    <property type="entry name" value="hemP"/>
    <property type="match status" value="1"/>
</dbReference>
<protein>
    <submittedName>
        <fullName evidence="2">Hemin uptake protein HemP</fullName>
    </submittedName>
</protein>
<dbReference type="RefSeq" id="WP_184010371.1">
    <property type="nucleotide sequence ID" value="NZ_JACIJS010000004.1"/>
</dbReference>
<dbReference type="InterPro" id="IPR019600">
    <property type="entry name" value="Hemin_uptake_protein_HemP"/>
</dbReference>
<comment type="caution">
    <text evidence="2">The sequence shown here is derived from an EMBL/GenBank/DDBJ whole genome shotgun (WGS) entry which is preliminary data.</text>
</comment>
<dbReference type="EMBL" id="JACIJS010000004">
    <property type="protein sequence ID" value="MBB5515579.1"/>
    <property type="molecule type" value="Genomic_DNA"/>
</dbReference>
<evidence type="ECO:0000313" key="3">
    <source>
        <dbReference type="Proteomes" id="UP000553766"/>
    </source>
</evidence>
<proteinExistence type="predicted"/>
<dbReference type="Proteomes" id="UP000553766">
    <property type="component" value="Unassembled WGS sequence"/>
</dbReference>
<organism evidence="2 3">
    <name type="scientific">Rubricella aquisinus</name>
    <dbReference type="NCBI Taxonomy" id="2028108"/>
    <lineage>
        <taxon>Bacteria</taxon>
        <taxon>Pseudomonadati</taxon>
        <taxon>Pseudomonadota</taxon>
        <taxon>Alphaproteobacteria</taxon>
        <taxon>Rhodobacterales</taxon>
        <taxon>Paracoccaceae</taxon>
        <taxon>Rubricella</taxon>
    </lineage>
</organism>